<dbReference type="PATRIC" id="fig|1768241.3.peg.2838"/>
<gene>
    <name evidence="3" type="ORF">TRIHO_27120</name>
</gene>
<evidence type="ECO:0000313" key="3">
    <source>
        <dbReference type="EMBL" id="KUP92408.1"/>
    </source>
</evidence>
<feature type="domain" description="Acyl-CoA thioesterase-like N-terminal HotDog" evidence="1">
    <location>
        <begin position="24"/>
        <end position="103"/>
    </location>
</feature>
<dbReference type="InterPro" id="IPR049450">
    <property type="entry name" value="ACOT8-like_C"/>
</dbReference>
<organism evidence="3 4">
    <name type="scientific">Tritonibacter horizontis</name>
    <dbReference type="NCBI Taxonomy" id="1768241"/>
    <lineage>
        <taxon>Bacteria</taxon>
        <taxon>Pseudomonadati</taxon>
        <taxon>Pseudomonadota</taxon>
        <taxon>Alphaproteobacteria</taxon>
        <taxon>Rhodobacterales</taxon>
        <taxon>Paracoccaceae</taxon>
        <taxon>Tritonibacter</taxon>
    </lineage>
</organism>
<name>A0A132BVJ6_9RHOB</name>
<dbReference type="Proteomes" id="UP000068382">
    <property type="component" value="Unassembled WGS sequence"/>
</dbReference>
<keyword evidence="4" id="KW-1185">Reference proteome</keyword>
<dbReference type="InterPro" id="IPR049449">
    <property type="entry name" value="TesB_ACOT8-like_N"/>
</dbReference>
<dbReference type="SUPFAM" id="SSF54637">
    <property type="entry name" value="Thioesterase/thiol ester dehydrase-isomerase"/>
    <property type="match status" value="2"/>
</dbReference>
<evidence type="ECO:0000259" key="1">
    <source>
        <dbReference type="Pfam" id="PF13622"/>
    </source>
</evidence>
<dbReference type="Pfam" id="PF13622">
    <property type="entry name" value="4HBT_3"/>
    <property type="match status" value="1"/>
</dbReference>
<dbReference type="EMBL" id="LPUY01000075">
    <property type="protein sequence ID" value="KUP92408.1"/>
    <property type="molecule type" value="Genomic_DNA"/>
</dbReference>
<accession>A0A132BVJ6</accession>
<dbReference type="Pfam" id="PF20789">
    <property type="entry name" value="4HBT_3C"/>
    <property type="match status" value="1"/>
</dbReference>
<evidence type="ECO:0008006" key="5">
    <source>
        <dbReference type="Google" id="ProtNLM"/>
    </source>
</evidence>
<dbReference type="AlphaFoldDB" id="A0A132BVJ6"/>
<dbReference type="InterPro" id="IPR029069">
    <property type="entry name" value="HotDog_dom_sf"/>
</dbReference>
<dbReference type="OrthoDB" id="1413770at2"/>
<feature type="domain" description="Acyl-CoA thioesterase-like C-terminal" evidence="2">
    <location>
        <begin position="136"/>
        <end position="258"/>
    </location>
</feature>
<dbReference type="RefSeq" id="WP_068244604.1">
    <property type="nucleotide sequence ID" value="NZ_LPUY01000075.1"/>
</dbReference>
<sequence>MTEPLAAFFHQRADGVFVGNDAARGPWSPDHCHAGPVAGLVARAAEVEVGPEKMLTRLTMDVLRPVPVEGVRVAAETTRHTRSVAATRVTVHDLEDTLLVQATTMHLAERDLGPLPSPMLPSPAFDEATPGEFAIGAARHDLPNFARLLETRYPPGHGFGPGPKMIWLRTPDLVAGEETSPIQGICALADCGNGISWNLPATEMGFMNTDLTLQIHRAPKPGWHASDAISHWHSNGIGMSQAVLFDTEGPVGTALQTLSLFPAG</sequence>
<dbReference type="InterPro" id="IPR042171">
    <property type="entry name" value="Acyl-CoA_hotdog"/>
</dbReference>
<comment type="caution">
    <text evidence="3">The sequence shown here is derived from an EMBL/GenBank/DDBJ whole genome shotgun (WGS) entry which is preliminary data.</text>
</comment>
<evidence type="ECO:0000313" key="4">
    <source>
        <dbReference type="Proteomes" id="UP000068382"/>
    </source>
</evidence>
<evidence type="ECO:0000259" key="2">
    <source>
        <dbReference type="Pfam" id="PF20789"/>
    </source>
</evidence>
<proteinExistence type="predicted"/>
<reference evidence="3 4" key="1">
    <citation type="submission" date="2015-12" db="EMBL/GenBank/DDBJ databases">
        <title>Genome sequence of the marine Rhodobacteraceae strain O3.65, Candidatus Tritonibacter horizontis.</title>
        <authorList>
            <person name="Poehlein A."/>
            <person name="Giebel H.A."/>
            <person name="Voget S."/>
            <person name="Brinkhoff T."/>
        </authorList>
    </citation>
    <scope>NUCLEOTIDE SEQUENCE [LARGE SCALE GENOMIC DNA]</scope>
    <source>
        <strain evidence="3 4">O3.65</strain>
    </source>
</reference>
<protein>
    <recommendedName>
        <fullName evidence="5">Thioesterase-like superfamily protein</fullName>
    </recommendedName>
</protein>
<dbReference type="Gene3D" id="2.40.160.210">
    <property type="entry name" value="Acyl-CoA thioesterase, double hotdog domain"/>
    <property type="match status" value="1"/>
</dbReference>